<dbReference type="Proteomes" id="UP000254649">
    <property type="component" value="Unassembled WGS sequence"/>
</dbReference>
<reference evidence="2 3" key="1">
    <citation type="submission" date="2018-06" db="EMBL/GenBank/DDBJ databases">
        <authorList>
            <consortium name="Pathogen Informatics"/>
            <person name="Doyle S."/>
        </authorList>
    </citation>
    <scope>NUCLEOTIDE SEQUENCE [LARGE SCALE GENOMIC DNA]</scope>
    <source>
        <strain evidence="2 3">NCTC10801</strain>
    </source>
</reference>
<accession>A0A380TYX2</accession>
<proteinExistence type="predicted"/>
<keyword evidence="1" id="KW-0472">Membrane</keyword>
<feature type="transmembrane region" description="Helical" evidence="1">
    <location>
        <begin position="56"/>
        <end position="82"/>
    </location>
</feature>
<protein>
    <submittedName>
        <fullName evidence="2">Uncharacterized protein</fullName>
    </submittedName>
</protein>
<evidence type="ECO:0000313" key="2">
    <source>
        <dbReference type="EMBL" id="SUT93656.1"/>
    </source>
</evidence>
<gene>
    <name evidence="2" type="ORF">NCTC10801_02001</name>
</gene>
<feature type="transmembrane region" description="Helical" evidence="1">
    <location>
        <begin position="28"/>
        <end position="44"/>
    </location>
</feature>
<evidence type="ECO:0000313" key="3">
    <source>
        <dbReference type="Proteomes" id="UP000254649"/>
    </source>
</evidence>
<feature type="transmembrane region" description="Helical" evidence="1">
    <location>
        <begin position="94"/>
        <end position="111"/>
    </location>
</feature>
<dbReference type="EMBL" id="UFRQ01000003">
    <property type="protein sequence ID" value="SUT93656.1"/>
    <property type="molecule type" value="Genomic_DNA"/>
</dbReference>
<keyword evidence="1" id="KW-1133">Transmembrane helix</keyword>
<organism evidence="2 3">
    <name type="scientific">[Actinobacillus] rossii</name>
    <dbReference type="NCBI Taxonomy" id="123820"/>
    <lineage>
        <taxon>Bacteria</taxon>
        <taxon>Pseudomonadati</taxon>
        <taxon>Pseudomonadota</taxon>
        <taxon>Gammaproteobacteria</taxon>
        <taxon>Pasteurellales</taxon>
        <taxon>Pasteurellaceae</taxon>
    </lineage>
</organism>
<keyword evidence="3" id="KW-1185">Reference proteome</keyword>
<evidence type="ECO:0000256" key="1">
    <source>
        <dbReference type="SAM" id="Phobius"/>
    </source>
</evidence>
<feature type="transmembrane region" description="Helical" evidence="1">
    <location>
        <begin position="5"/>
        <end position="22"/>
    </location>
</feature>
<keyword evidence="1" id="KW-0812">Transmembrane</keyword>
<name>A0A380TYX2_9PAST</name>
<dbReference type="AlphaFoldDB" id="A0A380TYX2"/>
<sequence>MLSWLLTSILFYIYVFTHYLFIPLKYENWFLSSFFLMSITYIFISCLKRKRHERTLIFYCVFIYFILIFIHLIGFFLIKLYFPGHELFHYNFETILYNAIGIPIGIMIYWLKTKI</sequence>